<dbReference type="InterPro" id="IPR050549">
    <property type="entry name" value="MFS_Trehalose_Transporter"/>
</dbReference>
<feature type="transmembrane region" description="Helical" evidence="5">
    <location>
        <begin position="373"/>
        <end position="392"/>
    </location>
</feature>
<feature type="transmembrane region" description="Helical" evidence="5">
    <location>
        <begin position="188"/>
        <end position="208"/>
    </location>
</feature>
<evidence type="ECO:0000313" key="7">
    <source>
        <dbReference type="EMBL" id="JAS37490.1"/>
    </source>
</evidence>
<dbReference type="PANTHER" id="PTHR48021">
    <property type="match status" value="1"/>
</dbReference>
<comment type="subcellular location">
    <subcellularLocation>
        <location evidence="1">Membrane</location>
        <topology evidence="1">Multi-pass membrane protein</topology>
    </subcellularLocation>
</comment>
<feature type="transmembrane region" description="Helical" evidence="5">
    <location>
        <begin position="102"/>
        <end position="122"/>
    </location>
</feature>
<dbReference type="GO" id="GO:0016020">
    <property type="term" value="C:membrane"/>
    <property type="evidence" value="ECO:0007669"/>
    <property type="project" value="UniProtKB-SubCell"/>
</dbReference>
<dbReference type="Gene3D" id="1.20.1250.20">
    <property type="entry name" value="MFS general substrate transporter like domains"/>
    <property type="match status" value="1"/>
</dbReference>
<name>A0A1B6EHW5_9HEMI</name>
<dbReference type="InterPro" id="IPR005828">
    <property type="entry name" value="MFS_sugar_transport-like"/>
</dbReference>
<feature type="domain" description="Major facilitator superfamily (MFS) profile" evidence="6">
    <location>
        <begin position="57"/>
        <end position="496"/>
    </location>
</feature>
<feature type="transmembrane region" description="Helical" evidence="5">
    <location>
        <begin position="61"/>
        <end position="82"/>
    </location>
</feature>
<gene>
    <name evidence="7" type="ORF">g.32362</name>
</gene>
<feature type="transmembrane region" description="Helical" evidence="5">
    <location>
        <begin position="308"/>
        <end position="332"/>
    </location>
</feature>
<evidence type="ECO:0000256" key="5">
    <source>
        <dbReference type="SAM" id="Phobius"/>
    </source>
</evidence>
<evidence type="ECO:0000256" key="4">
    <source>
        <dbReference type="ARBA" id="ARBA00023136"/>
    </source>
</evidence>
<dbReference type="InterPro" id="IPR003663">
    <property type="entry name" value="Sugar/inositol_transpt"/>
</dbReference>
<dbReference type="PROSITE" id="PS50850">
    <property type="entry name" value="MFS"/>
    <property type="match status" value="1"/>
</dbReference>
<dbReference type="GO" id="GO:0022857">
    <property type="term" value="F:transmembrane transporter activity"/>
    <property type="evidence" value="ECO:0007669"/>
    <property type="project" value="InterPro"/>
</dbReference>
<sequence length="540" mass="59441">METDKLDDGPKRRHSHMFEVPVPQQVGIFGSALDVTSSYVDVRFSVSDNANFSSLRPQITACLSAAAFHLTAGIILGFSAILIPQLEAADSEIKVNKEEISWIASVIALAVPVGAVFTGFIIDRIGRTNTIRLAALPYISGWICIATAQNFTFLIIGRFLTGIASVMGTSPAVVYTTEVARSDLRGTLLCLGPSLASLGLVVVYTMGAFLHWRIISWISIAYCILPLLMMSMWSPESPVWLVSRGKTELALKSLMYLHNKDEKEGMAELQLAEMVKEHNCRQDQPGQRGSALGKLLRGMARPTGYKPFVILTSIFAFQQCAGIYITIFYAVTFFEDMGATINPYISSIGIGIVRLVFGLITSLLLGRIGRRPLYMLSGAGMAVSMFISGYITKEVEAGNAEPSVIPVICVLIYMVMGVIGLLSIPWTMTAELFAIDIRGLAQGLILSLANIIMFFSLKIFPFLTDLVGGVYAVQWLFAGFSLGSVMFIFLFLPETHRKELAEIQDYFNHNTVYVLSKKKEKVTKVREELGEEMVKLNDRV</sequence>
<feature type="transmembrane region" description="Helical" evidence="5">
    <location>
        <begin position="440"/>
        <end position="460"/>
    </location>
</feature>
<dbReference type="SUPFAM" id="SSF103473">
    <property type="entry name" value="MFS general substrate transporter"/>
    <property type="match status" value="1"/>
</dbReference>
<proteinExistence type="predicted"/>
<feature type="transmembrane region" description="Helical" evidence="5">
    <location>
        <begin position="344"/>
        <end position="366"/>
    </location>
</feature>
<reference evidence="7" key="1">
    <citation type="submission" date="2015-11" db="EMBL/GenBank/DDBJ databases">
        <title>De novo transcriptome assembly of four potential Pierce s Disease insect vectors from Arizona vineyards.</title>
        <authorList>
            <person name="Tassone E.E."/>
        </authorList>
    </citation>
    <scope>NUCLEOTIDE SEQUENCE</scope>
</reference>
<keyword evidence="3 5" id="KW-1133">Transmembrane helix</keyword>
<evidence type="ECO:0000256" key="1">
    <source>
        <dbReference type="ARBA" id="ARBA00004141"/>
    </source>
</evidence>
<organism evidence="7">
    <name type="scientific">Cuerna arida</name>
    <dbReference type="NCBI Taxonomy" id="1464854"/>
    <lineage>
        <taxon>Eukaryota</taxon>
        <taxon>Metazoa</taxon>
        <taxon>Ecdysozoa</taxon>
        <taxon>Arthropoda</taxon>
        <taxon>Hexapoda</taxon>
        <taxon>Insecta</taxon>
        <taxon>Pterygota</taxon>
        <taxon>Neoptera</taxon>
        <taxon>Paraneoptera</taxon>
        <taxon>Hemiptera</taxon>
        <taxon>Auchenorrhyncha</taxon>
        <taxon>Membracoidea</taxon>
        <taxon>Cicadellidae</taxon>
        <taxon>Cicadellinae</taxon>
        <taxon>Proconiini</taxon>
        <taxon>Cuerna</taxon>
    </lineage>
</organism>
<evidence type="ECO:0000256" key="3">
    <source>
        <dbReference type="ARBA" id="ARBA00022989"/>
    </source>
</evidence>
<evidence type="ECO:0000259" key="6">
    <source>
        <dbReference type="PROSITE" id="PS50850"/>
    </source>
</evidence>
<accession>A0A1B6EHW5</accession>
<dbReference type="PRINTS" id="PR00171">
    <property type="entry name" value="SUGRTRNSPORT"/>
</dbReference>
<keyword evidence="2 5" id="KW-0812">Transmembrane</keyword>
<protein>
    <recommendedName>
        <fullName evidence="6">Major facilitator superfamily (MFS) profile domain-containing protein</fullName>
    </recommendedName>
</protein>
<feature type="transmembrane region" description="Helical" evidence="5">
    <location>
        <begin position="214"/>
        <end position="234"/>
    </location>
</feature>
<dbReference type="AlphaFoldDB" id="A0A1B6EHW5"/>
<dbReference type="EMBL" id="GECZ01032279">
    <property type="protein sequence ID" value="JAS37490.1"/>
    <property type="molecule type" value="Transcribed_RNA"/>
</dbReference>
<dbReference type="Pfam" id="PF00083">
    <property type="entry name" value="Sugar_tr"/>
    <property type="match status" value="1"/>
</dbReference>
<feature type="transmembrane region" description="Helical" evidence="5">
    <location>
        <begin position="404"/>
        <end position="428"/>
    </location>
</feature>
<dbReference type="InterPro" id="IPR036259">
    <property type="entry name" value="MFS_trans_sf"/>
</dbReference>
<dbReference type="FunFam" id="1.20.1250.20:FF:000249">
    <property type="entry name" value="facilitated trehalose transporter Tret1"/>
    <property type="match status" value="1"/>
</dbReference>
<evidence type="ECO:0000256" key="2">
    <source>
        <dbReference type="ARBA" id="ARBA00022692"/>
    </source>
</evidence>
<feature type="transmembrane region" description="Helical" evidence="5">
    <location>
        <begin position="155"/>
        <end position="176"/>
    </location>
</feature>
<dbReference type="InterPro" id="IPR020846">
    <property type="entry name" value="MFS_dom"/>
</dbReference>
<dbReference type="PANTHER" id="PTHR48021:SF24">
    <property type="entry name" value="MAJOR FACILITATOR SUPERFAMILY (MFS) PROFILE DOMAIN-CONTAINING PROTEIN"/>
    <property type="match status" value="1"/>
</dbReference>
<feature type="transmembrane region" description="Helical" evidence="5">
    <location>
        <begin position="129"/>
        <end position="149"/>
    </location>
</feature>
<keyword evidence="4 5" id="KW-0472">Membrane</keyword>
<feature type="transmembrane region" description="Helical" evidence="5">
    <location>
        <begin position="472"/>
        <end position="492"/>
    </location>
</feature>